<dbReference type="EMBL" id="CM041532">
    <property type="protein sequence ID" value="KAI3376422.1"/>
    <property type="molecule type" value="Genomic_DNA"/>
</dbReference>
<protein>
    <submittedName>
        <fullName evidence="1">Uncharacterized protein</fullName>
    </submittedName>
</protein>
<sequence>MSDNFSSPTNTTLLYECFDVHVIIFISGAFAITKFFLQLPLSIFILHLGHQRWRQQRSFKTTSHSDFFTLHMAALELISELGSAFHILTCVERYLAVVHPVTYLGLKQSGGIRIRNISTGCVWLLCFGWMGVTTLYKPALPIIPFFSFLVLSFSRRVFLQHLGSSCSGPSGAGGGRQGQGAGGPIKKKGFLHHHDHTGGVVAAVCRDSHLSRSARFTTAEQHRWLCGVDICNLVQPAQQFGVSSAVPTPGRKTSHAAPPALSDLNSEAGDTLYCGYCQ</sequence>
<proteinExistence type="predicted"/>
<accession>A0ACB8X7Y2</accession>
<organism evidence="1 2">
    <name type="scientific">Scortum barcoo</name>
    <name type="common">barcoo grunter</name>
    <dbReference type="NCBI Taxonomy" id="214431"/>
    <lineage>
        <taxon>Eukaryota</taxon>
        <taxon>Metazoa</taxon>
        <taxon>Chordata</taxon>
        <taxon>Craniata</taxon>
        <taxon>Vertebrata</taxon>
        <taxon>Euteleostomi</taxon>
        <taxon>Actinopterygii</taxon>
        <taxon>Neopterygii</taxon>
        <taxon>Teleostei</taxon>
        <taxon>Neoteleostei</taxon>
        <taxon>Acanthomorphata</taxon>
        <taxon>Eupercaria</taxon>
        <taxon>Centrarchiformes</taxon>
        <taxon>Terapontoidei</taxon>
        <taxon>Terapontidae</taxon>
        <taxon>Scortum</taxon>
    </lineage>
</organism>
<name>A0ACB8X7Y2_9TELE</name>
<gene>
    <name evidence="1" type="ORF">L3Q82_016443</name>
</gene>
<reference evidence="1" key="1">
    <citation type="submission" date="2022-04" db="EMBL/GenBank/DDBJ databases">
        <title>Jade perch genome.</title>
        <authorList>
            <person name="Chao B."/>
        </authorList>
    </citation>
    <scope>NUCLEOTIDE SEQUENCE</scope>
    <source>
        <strain evidence="1">CB-2022</strain>
    </source>
</reference>
<evidence type="ECO:0000313" key="2">
    <source>
        <dbReference type="Proteomes" id="UP000831701"/>
    </source>
</evidence>
<evidence type="ECO:0000313" key="1">
    <source>
        <dbReference type="EMBL" id="KAI3376422.1"/>
    </source>
</evidence>
<comment type="caution">
    <text evidence="1">The sequence shown here is derived from an EMBL/GenBank/DDBJ whole genome shotgun (WGS) entry which is preliminary data.</text>
</comment>
<keyword evidence="2" id="KW-1185">Reference proteome</keyword>
<dbReference type="Proteomes" id="UP000831701">
    <property type="component" value="Chromosome 2"/>
</dbReference>